<evidence type="ECO:0000256" key="1">
    <source>
        <dbReference type="SAM" id="MobiDB-lite"/>
    </source>
</evidence>
<dbReference type="Proteomes" id="UP001054945">
    <property type="component" value="Unassembled WGS sequence"/>
</dbReference>
<keyword evidence="3" id="KW-1185">Reference proteome</keyword>
<feature type="region of interest" description="Disordered" evidence="1">
    <location>
        <begin position="40"/>
        <end position="74"/>
    </location>
</feature>
<organism evidence="2 3">
    <name type="scientific">Caerostris extrusa</name>
    <name type="common">Bark spider</name>
    <name type="synonym">Caerostris bankana</name>
    <dbReference type="NCBI Taxonomy" id="172846"/>
    <lineage>
        <taxon>Eukaryota</taxon>
        <taxon>Metazoa</taxon>
        <taxon>Ecdysozoa</taxon>
        <taxon>Arthropoda</taxon>
        <taxon>Chelicerata</taxon>
        <taxon>Arachnida</taxon>
        <taxon>Araneae</taxon>
        <taxon>Araneomorphae</taxon>
        <taxon>Entelegynae</taxon>
        <taxon>Araneoidea</taxon>
        <taxon>Araneidae</taxon>
        <taxon>Caerostris</taxon>
    </lineage>
</organism>
<evidence type="ECO:0000313" key="2">
    <source>
        <dbReference type="EMBL" id="GIZ01221.1"/>
    </source>
</evidence>
<evidence type="ECO:0000313" key="3">
    <source>
        <dbReference type="Proteomes" id="UP001054945"/>
    </source>
</evidence>
<dbReference type="AlphaFoldDB" id="A0AAV4Y5H8"/>
<proteinExistence type="predicted"/>
<comment type="caution">
    <text evidence="2">The sequence shown here is derived from an EMBL/GenBank/DDBJ whole genome shotgun (WGS) entry which is preliminary data.</text>
</comment>
<sequence length="74" mass="7705">MKRKAEAKQKSKVMQGTTGLPAEGIRYVVLSGKHDFEVKNGGGTRSGGVCPSGSHCLLAAGVPPPERNPPGQFT</sequence>
<name>A0AAV4Y5H8_CAEEX</name>
<protein>
    <submittedName>
        <fullName evidence="2">Uncharacterized protein</fullName>
    </submittedName>
</protein>
<gene>
    <name evidence="2" type="ORF">CEXT_711301</name>
</gene>
<reference evidence="2 3" key="1">
    <citation type="submission" date="2021-06" db="EMBL/GenBank/DDBJ databases">
        <title>Caerostris extrusa draft genome.</title>
        <authorList>
            <person name="Kono N."/>
            <person name="Arakawa K."/>
        </authorList>
    </citation>
    <scope>NUCLEOTIDE SEQUENCE [LARGE SCALE GENOMIC DNA]</scope>
</reference>
<accession>A0AAV4Y5H8</accession>
<dbReference type="EMBL" id="BPLR01018639">
    <property type="protein sequence ID" value="GIZ01221.1"/>
    <property type="molecule type" value="Genomic_DNA"/>
</dbReference>